<evidence type="ECO:0000259" key="2">
    <source>
        <dbReference type="PROSITE" id="PS50181"/>
    </source>
</evidence>
<feature type="region of interest" description="Disordered" evidence="1">
    <location>
        <begin position="56"/>
        <end position="86"/>
    </location>
</feature>
<name>A0AAE0L093_9CHLO</name>
<sequence length="632" mass="67903">MCRARSLPCSSLFSLVHTAADMAGLSQRLQRLSINPGGGQTNKRSPEILAGQGTLVKSAAPSRRPATTRPSDPPLPRSRGGARGKAAEMCSLPSRRGPLDRLPQDILIHLFAAISSPQDISACAQVCKAWRAAAEADVLWKQLYEQRWGRQIGTLDAGSSAEAKQLQTARTAKEHYRECLQKSRRICLKAVLQRWAKTGLARTWAMQSSPGHHQPPARPAGSRRPAPPPRSTLPRGEGALRAPPGRPSQEPPGRPSQEPPGRPSQEPPLQLDVAPALKTQHTPEGLGVGVVVPARMSLPGWHHSRERASAAAGRPSSTAGHAGELHVGLATPCIVALGSGENEAWLGGNTGWEKPKQAAAVLKLAFSMRINRGGPWHSLHHWLRERRGDEREKWEDGSLVQSPKQLSMFPASLSLRCPEDVLNGLEMAGLTALEVVASSTVLDRRFLVLCLKFTMSSWKLVKDAPADDALRLFQTDTPPGGGSVLLGTFKGSSGPRPNRSEPLGLLQVNLCTVDILRSAVGAPLDLLAHHLPVLDDIDSLYGLHDFHVAVTLRSHARLLWNQDFTQVHCSKALSDSGRAVFSLVGTGEARSLPPAFNGVPKLAYKTAAFSGVIPGRALTQYLAPLTLPLGLS</sequence>
<evidence type="ECO:0000313" key="3">
    <source>
        <dbReference type="EMBL" id="KAK3266989.1"/>
    </source>
</evidence>
<keyword evidence="4" id="KW-1185">Reference proteome</keyword>
<dbReference type="SUPFAM" id="SSF81383">
    <property type="entry name" value="F-box domain"/>
    <property type="match status" value="1"/>
</dbReference>
<dbReference type="PROSITE" id="PS50181">
    <property type="entry name" value="FBOX"/>
    <property type="match status" value="1"/>
</dbReference>
<reference evidence="3 4" key="1">
    <citation type="journal article" date="2015" name="Genome Biol. Evol.">
        <title>Comparative Genomics of a Bacterivorous Green Alga Reveals Evolutionary Causalities and Consequences of Phago-Mixotrophic Mode of Nutrition.</title>
        <authorList>
            <person name="Burns J.A."/>
            <person name="Paasch A."/>
            <person name="Narechania A."/>
            <person name="Kim E."/>
        </authorList>
    </citation>
    <scope>NUCLEOTIDE SEQUENCE [LARGE SCALE GENOMIC DNA]</scope>
    <source>
        <strain evidence="3 4">PLY_AMNH</strain>
    </source>
</reference>
<protein>
    <recommendedName>
        <fullName evidence="2">F-box domain-containing protein</fullName>
    </recommendedName>
</protein>
<proteinExistence type="predicted"/>
<evidence type="ECO:0000256" key="1">
    <source>
        <dbReference type="SAM" id="MobiDB-lite"/>
    </source>
</evidence>
<dbReference type="Proteomes" id="UP001190700">
    <property type="component" value="Unassembled WGS sequence"/>
</dbReference>
<dbReference type="InterPro" id="IPR001810">
    <property type="entry name" value="F-box_dom"/>
</dbReference>
<dbReference type="PANTHER" id="PTHR46731:SF1">
    <property type="entry name" value="F-BOX ONLY PROTEIN 15"/>
    <property type="match status" value="1"/>
</dbReference>
<feature type="compositionally biased region" description="Pro residues" evidence="1">
    <location>
        <begin position="244"/>
        <end position="266"/>
    </location>
</feature>
<gene>
    <name evidence="3" type="ORF">CYMTET_24424</name>
</gene>
<feature type="region of interest" description="Disordered" evidence="1">
    <location>
        <begin position="203"/>
        <end position="269"/>
    </location>
</feature>
<dbReference type="InterPro" id="IPR036047">
    <property type="entry name" value="F-box-like_dom_sf"/>
</dbReference>
<organism evidence="3 4">
    <name type="scientific">Cymbomonas tetramitiformis</name>
    <dbReference type="NCBI Taxonomy" id="36881"/>
    <lineage>
        <taxon>Eukaryota</taxon>
        <taxon>Viridiplantae</taxon>
        <taxon>Chlorophyta</taxon>
        <taxon>Pyramimonadophyceae</taxon>
        <taxon>Pyramimonadales</taxon>
        <taxon>Pyramimonadaceae</taxon>
        <taxon>Cymbomonas</taxon>
    </lineage>
</organism>
<feature type="domain" description="F-box" evidence="2">
    <location>
        <begin position="96"/>
        <end position="143"/>
    </location>
</feature>
<comment type="caution">
    <text evidence="3">The sequence shown here is derived from an EMBL/GenBank/DDBJ whole genome shotgun (WGS) entry which is preliminary data.</text>
</comment>
<dbReference type="SMART" id="SM00256">
    <property type="entry name" value="FBOX"/>
    <property type="match status" value="1"/>
</dbReference>
<dbReference type="PANTHER" id="PTHR46731">
    <property type="entry name" value="F-BOX ONLY PROTEIN 15"/>
    <property type="match status" value="1"/>
</dbReference>
<dbReference type="EMBL" id="LGRX02012684">
    <property type="protein sequence ID" value="KAK3266989.1"/>
    <property type="molecule type" value="Genomic_DNA"/>
</dbReference>
<accession>A0AAE0L093</accession>
<evidence type="ECO:0000313" key="4">
    <source>
        <dbReference type="Proteomes" id="UP001190700"/>
    </source>
</evidence>
<dbReference type="Pfam" id="PF12937">
    <property type="entry name" value="F-box-like"/>
    <property type="match status" value="1"/>
</dbReference>
<dbReference type="Gene3D" id="1.20.1280.50">
    <property type="match status" value="1"/>
</dbReference>
<dbReference type="AlphaFoldDB" id="A0AAE0L093"/>
<dbReference type="GO" id="GO:0019005">
    <property type="term" value="C:SCF ubiquitin ligase complex"/>
    <property type="evidence" value="ECO:0007669"/>
    <property type="project" value="TreeGrafter"/>
</dbReference>